<evidence type="ECO:0000313" key="6">
    <source>
        <dbReference type="EMBL" id="MBD2596377.1"/>
    </source>
</evidence>
<keyword evidence="3" id="KW-0808">Transferase</keyword>
<evidence type="ECO:0000256" key="4">
    <source>
        <dbReference type="ARBA" id="ARBA00022691"/>
    </source>
</evidence>
<dbReference type="RefSeq" id="WP_190969116.1">
    <property type="nucleotide sequence ID" value="NZ_JACJTB010000026.1"/>
</dbReference>
<evidence type="ECO:0000256" key="2">
    <source>
        <dbReference type="ARBA" id="ARBA00022603"/>
    </source>
</evidence>
<dbReference type="InterPro" id="IPR002941">
    <property type="entry name" value="DNA_methylase_N4/N6"/>
</dbReference>
<dbReference type="InterPro" id="IPR002295">
    <property type="entry name" value="N4/N6-MTase_EcoPI_Mod-like"/>
</dbReference>
<dbReference type="PRINTS" id="PR00506">
    <property type="entry name" value="D21N6MTFRASE"/>
</dbReference>
<proteinExistence type="inferred from homology"/>
<dbReference type="InterPro" id="IPR029063">
    <property type="entry name" value="SAM-dependent_MTases_sf"/>
</dbReference>
<comment type="caution">
    <text evidence="6">The sequence shown here is derived from an EMBL/GenBank/DDBJ whole genome shotgun (WGS) entry which is preliminary data.</text>
</comment>
<dbReference type="PROSITE" id="PS00092">
    <property type="entry name" value="N6_MTASE"/>
    <property type="match status" value="1"/>
</dbReference>
<name>A0ABR8FY64_9NOSO</name>
<feature type="domain" description="DNA methylase N-4/N-6" evidence="5">
    <location>
        <begin position="57"/>
        <end position="115"/>
    </location>
</feature>
<evidence type="ECO:0000256" key="3">
    <source>
        <dbReference type="ARBA" id="ARBA00022679"/>
    </source>
</evidence>
<keyword evidence="4" id="KW-0949">S-adenosyl-L-methionine</keyword>
<dbReference type="EMBL" id="JACJTB010000026">
    <property type="protein sequence ID" value="MBD2596377.1"/>
    <property type="molecule type" value="Genomic_DNA"/>
</dbReference>
<dbReference type="Gene3D" id="3.40.50.150">
    <property type="entry name" value="Vaccinia Virus protein VP39"/>
    <property type="match status" value="2"/>
</dbReference>
<protein>
    <submittedName>
        <fullName evidence="6">Site-specific DNA-methyltransferase</fullName>
    </submittedName>
</protein>
<dbReference type="SUPFAM" id="SSF53335">
    <property type="entry name" value="S-adenosyl-L-methionine-dependent methyltransferases"/>
    <property type="match status" value="2"/>
</dbReference>
<gene>
    <name evidence="6" type="ORF">H6G74_18870</name>
</gene>
<comment type="similarity">
    <text evidence="1">Belongs to the N(4)/N(6)-methyltransferase family.</text>
</comment>
<sequence>MENSQINLELTNYHHNANFSFTLNPHFSELINLNKQPKTVDEPFLKDITAGKNSYVYDAHTYHTKVPPQGIKPLIEHYTNPGDVVLDPFCGSGMTGVAATELGRKVLLSDLSPAAAFIAYNINTPIDSGRYLNAVNTLLNRAAQLQKKLYTTHCRECGSETNVLYTVWSYGLICNHCQQEFIFWDVGRDEKPSVKESKIKKEFNCPHCNTLLKKRNLKRTQRYPVAIGYKCCGHRLKESCVPLNAFDRNLIDSIESSLIPENIWFPQNKIPVGVNTRQPISAGINTIDQCYTRRALYAMAFLWNEASNWPEKKIREKLLFTLTSLYQRVTVFSEFRFWGGSGNTANFNVPTIMNEQNVFQTFQRKAATISWYFRESAHIPRTVQVSTQSACSLSQLPNKSIDYVFTDPPFGSNINYSEMNLIWESWLQQWTDNTEEAIVNSVQGKSYEDYQNLLTKAFMEIKRVLKDKSWLTVAFHNSSEKVWMVIQKALADAGFEIKGTQIFDKKHGTFKMFVSENAVGYDLILHCQKFDNIQLYPQKNIQIKQNNDQIVQQNIIKFIKKYLAQEKSFTKSFLHVSRQPEFDYRRLYSKWLSTAIKDSLISISFESFRELVDKIKLENTQMYRPRTLPAFTQKEYEDAQTYLAIKVAYMMGRKFEEGDWADVYCRAKGIPKAGWSNLNIDVMYDLLGVEHKMLCYRSKPDLRDACGTTLMHPAATRSIRIPVDDQDPNQVMRNVLTQYGELINQRRNKVSQQAQSSGIPDMRTGWLLWQESLRQFLYFEEEMLIPNPDDYYAEWRPSGGGSRKQSQNLWIYERETGKKRYSVTTSAGAKIQPYFDIPSPIDPNLYIFTVIGEVLNTGLIRVWLTESTKRELEQLVGSLDTTIVSETILRVIDQLGEITSSNTDDFEIGYPILLTQDAYAALQDKLPGVNDDHCFRLLTQYLRHKNN</sequence>
<keyword evidence="2" id="KW-0489">Methyltransferase</keyword>
<evidence type="ECO:0000313" key="7">
    <source>
        <dbReference type="Proteomes" id="UP000603457"/>
    </source>
</evidence>
<accession>A0ABR8FY64</accession>
<dbReference type="InterPro" id="IPR002052">
    <property type="entry name" value="DNA_methylase_N6_adenine_CS"/>
</dbReference>
<evidence type="ECO:0000256" key="1">
    <source>
        <dbReference type="ARBA" id="ARBA00006594"/>
    </source>
</evidence>
<reference evidence="6 7" key="1">
    <citation type="journal article" date="2020" name="ISME J.">
        <title>Comparative genomics reveals insights into cyanobacterial evolution and habitat adaptation.</title>
        <authorList>
            <person name="Chen M.Y."/>
            <person name="Teng W.K."/>
            <person name="Zhao L."/>
            <person name="Hu C.X."/>
            <person name="Zhou Y.K."/>
            <person name="Han B.P."/>
            <person name="Song L.R."/>
            <person name="Shu W.S."/>
        </authorList>
    </citation>
    <scope>NUCLEOTIDE SEQUENCE [LARGE SCALE GENOMIC DNA]</scope>
    <source>
        <strain evidence="6 7">FACHB-130</strain>
    </source>
</reference>
<dbReference type="Pfam" id="PF01555">
    <property type="entry name" value="N6_N4_Mtase"/>
    <property type="match status" value="1"/>
</dbReference>
<organism evidence="6 7">
    <name type="scientific">Nostoc spongiaeforme FACHB-130</name>
    <dbReference type="NCBI Taxonomy" id="1357510"/>
    <lineage>
        <taxon>Bacteria</taxon>
        <taxon>Bacillati</taxon>
        <taxon>Cyanobacteriota</taxon>
        <taxon>Cyanophyceae</taxon>
        <taxon>Nostocales</taxon>
        <taxon>Nostocaceae</taxon>
        <taxon>Nostoc</taxon>
    </lineage>
</organism>
<keyword evidence="7" id="KW-1185">Reference proteome</keyword>
<dbReference type="Proteomes" id="UP000603457">
    <property type="component" value="Unassembled WGS sequence"/>
</dbReference>
<evidence type="ECO:0000259" key="5">
    <source>
        <dbReference type="Pfam" id="PF01555"/>
    </source>
</evidence>